<dbReference type="InterPro" id="IPR036553">
    <property type="entry name" value="RPTC_insert"/>
</dbReference>
<dbReference type="GO" id="GO:0003963">
    <property type="term" value="F:RNA-3'-phosphate cyclase activity"/>
    <property type="evidence" value="ECO:0007669"/>
    <property type="project" value="TreeGrafter"/>
</dbReference>
<reference evidence="3 4" key="1">
    <citation type="submission" date="2019-06" db="EMBL/GenBank/DDBJ databases">
        <title>Draft genome sequence of the filamentous fungus Phialemoniopsis curvata isolated from diesel fuel.</title>
        <authorList>
            <person name="Varaljay V.A."/>
            <person name="Lyon W.J."/>
            <person name="Crouch A.L."/>
            <person name="Drake C.E."/>
            <person name="Hollomon J.M."/>
            <person name="Nadeau L.J."/>
            <person name="Nunn H.S."/>
            <person name="Stevenson B.S."/>
            <person name="Bojanowski C.L."/>
            <person name="Crookes-Goodson W.J."/>
        </authorList>
    </citation>
    <scope>NUCLEOTIDE SEQUENCE [LARGE SCALE GENOMIC DNA]</scope>
    <source>
        <strain evidence="3 4">D216</strain>
    </source>
</reference>
<dbReference type="AlphaFoldDB" id="A0A507AQB4"/>
<sequence length="418" mass="46018">MKQVKPVELDGRTGEGGGQVVRIAAALSSVTSQPFRIVHVRGNRAGPRGGGLKSQHVTSLAWLAKVTQADHDGLSVGSSTIDFRPRLRPCDLKDRKISISADSGAASTLLIFQAIFPFLLFAGNDEGEPIEVDISGGTNVSFSLSYEYLDQVLMPVLEDQFGIRVERRLLKRGFSQGPQTRGHVWFKIHPLRPGQMLKLRDPAPKAVPTSKDFEIKTVDISIITPSDMHTHLTAQLADRLGALFPDAELSFVALEESGHDSRMYVLCVAKSSGGLRWGRDVLWDGPRKKMSRTALGEAIARRVTRDLAREVDLRGTVDEFLQDQLVVFQALADGRTSFVRNEDGESLEEDVEGLHLGDGPSERLRRDKGLDPFGEGSTHTTTARWVTTEMLPHVKWFNKGRICEGIGLSLSSRDEEAT</sequence>
<dbReference type="Pfam" id="PF01137">
    <property type="entry name" value="RTC"/>
    <property type="match status" value="1"/>
</dbReference>
<dbReference type="OrthoDB" id="25029at2759"/>
<keyword evidence="4" id="KW-1185">Reference proteome</keyword>
<dbReference type="InterPro" id="IPR000228">
    <property type="entry name" value="RNA3'_term_phos_cyc"/>
</dbReference>
<gene>
    <name evidence="3" type="ORF">E0L32_008820</name>
</gene>
<dbReference type="SUPFAM" id="SSF55205">
    <property type="entry name" value="EPT/RTPC-like"/>
    <property type="match status" value="1"/>
</dbReference>
<dbReference type="Gene3D" id="3.30.360.20">
    <property type="entry name" value="RNA 3'-terminal phosphate cyclase, insert domain"/>
    <property type="match status" value="1"/>
</dbReference>
<feature type="compositionally biased region" description="Basic and acidic residues" evidence="1">
    <location>
        <begin position="352"/>
        <end position="370"/>
    </location>
</feature>
<dbReference type="InterPro" id="IPR013792">
    <property type="entry name" value="RNA3'P_cycl/enolpyr_Trfase_a/b"/>
</dbReference>
<dbReference type="RefSeq" id="XP_030991684.1">
    <property type="nucleotide sequence ID" value="XM_031143717.1"/>
</dbReference>
<dbReference type="PANTHER" id="PTHR11096:SF0">
    <property type="entry name" value="RNA 3'-TERMINAL PHOSPHATE CYCLASE"/>
    <property type="match status" value="1"/>
</dbReference>
<feature type="region of interest" description="Disordered" evidence="1">
    <location>
        <begin position="343"/>
        <end position="379"/>
    </location>
</feature>
<comment type="caution">
    <text evidence="3">The sequence shown here is derived from an EMBL/GenBank/DDBJ whole genome shotgun (WGS) entry which is preliminary data.</text>
</comment>
<evidence type="ECO:0000313" key="3">
    <source>
        <dbReference type="EMBL" id="TPX09973.1"/>
    </source>
</evidence>
<dbReference type="PANTHER" id="PTHR11096">
    <property type="entry name" value="RNA 3' TERMINAL PHOSPHATE CYCLASE"/>
    <property type="match status" value="1"/>
</dbReference>
<dbReference type="STRING" id="1093900.A0A507AQB4"/>
<organism evidence="3 4">
    <name type="scientific">Thyridium curvatum</name>
    <dbReference type="NCBI Taxonomy" id="1093900"/>
    <lineage>
        <taxon>Eukaryota</taxon>
        <taxon>Fungi</taxon>
        <taxon>Dikarya</taxon>
        <taxon>Ascomycota</taxon>
        <taxon>Pezizomycotina</taxon>
        <taxon>Sordariomycetes</taxon>
        <taxon>Sordariomycetidae</taxon>
        <taxon>Thyridiales</taxon>
        <taxon>Thyridiaceae</taxon>
        <taxon>Thyridium</taxon>
    </lineage>
</organism>
<dbReference type="InterPro" id="IPR037136">
    <property type="entry name" value="RNA3'_phos_cyclase_dom_sf"/>
</dbReference>
<dbReference type="Proteomes" id="UP000319257">
    <property type="component" value="Unassembled WGS sequence"/>
</dbReference>
<evidence type="ECO:0000256" key="1">
    <source>
        <dbReference type="SAM" id="MobiDB-lite"/>
    </source>
</evidence>
<dbReference type="Gene3D" id="3.65.10.20">
    <property type="entry name" value="RNA 3'-terminal phosphate cyclase domain"/>
    <property type="match status" value="1"/>
</dbReference>
<evidence type="ECO:0000259" key="2">
    <source>
        <dbReference type="Pfam" id="PF01137"/>
    </source>
</evidence>
<accession>A0A507AQB4</accession>
<evidence type="ECO:0000313" key="4">
    <source>
        <dbReference type="Proteomes" id="UP000319257"/>
    </source>
</evidence>
<dbReference type="GeneID" id="41976267"/>
<dbReference type="EMBL" id="SKBQ01000060">
    <property type="protein sequence ID" value="TPX09973.1"/>
    <property type="molecule type" value="Genomic_DNA"/>
</dbReference>
<dbReference type="GO" id="GO:0006396">
    <property type="term" value="P:RNA processing"/>
    <property type="evidence" value="ECO:0007669"/>
    <property type="project" value="InterPro"/>
</dbReference>
<feature type="domain" description="RNA 3'-terminal phosphate cyclase" evidence="2">
    <location>
        <begin position="14"/>
        <end position="339"/>
    </location>
</feature>
<protein>
    <recommendedName>
        <fullName evidence="2">RNA 3'-terminal phosphate cyclase domain-containing protein</fullName>
    </recommendedName>
</protein>
<name>A0A507AQB4_9PEZI</name>
<proteinExistence type="predicted"/>
<dbReference type="InParanoid" id="A0A507AQB4"/>
<dbReference type="GO" id="GO:0005634">
    <property type="term" value="C:nucleus"/>
    <property type="evidence" value="ECO:0007669"/>
    <property type="project" value="TreeGrafter"/>
</dbReference>
<dbReference type="InterPro" id="IPR023797">
    <property type="entry name" value="RNA3'_phos_cyclase_dom"/>
</dbReference>